<accession>A0A6A5V6J8</accession>
<keyword evidence="2" id="KW-0812">Transmembrane</keyword>
<proteinExistence type="predicted"/>
<feature type="transmembrane region" description="Helical" evidence="2">
    <location>
        <begin position="12"/>
        <end position="29"/>
    </location>
</feature>
<gene>
    <name evidence="3" type="ORF">BU23DRAFT_246144</name>
</gene>
<name>A0A6A5V6J8_9PLEO</name>
<feature type="compositionally biased region" description="Basic and acidic residues" evidence="1">
    <location>
        <begin position="99"/>
        <end position="108"/>
    </location>
</feature>
<reference evidence="3" key="1">
    <citation type="journal article" date="2020" name="Stud. Mycol.">
        <title>101 Dothideomycetes genomes: a test case for predicting lifestyles and emergence of pathogens.</title>
        <authorList>
            <person name="Haridas S."/>
            <person name="Albert R."/>
            <person name="Binder M."/>
            <person name="Bloem J."/>
            <person name="Labutti K."/>
            <person name="Salamov A."/>
            <person name="Andreopoulos B."/>
            <person name="Baker S."/>
            <person name="Barry K."/>
            <person name="Bills G."/>
            <person name="Bluhm B."/>
            <person name="Cannon C."/>
            <person name="Castanera R."/>
            <person name="Culley D."/>
            <person name="Daum C."/>
            <person name="Ezra D."/>
            <person name="Gonzalez J."/>
            <person name="Henrissat B."/>
            <person name="Kuo A."/>
            <person name="Liang C."/>
            <person name="Lipzen A."/>
            <person name="Lutzoni F."/>
            <person name="Magnuson J."/>
            <person name="Mondo S."/>
            <person name="Nolan M."/>
            <person name="Ohm R."/>
            <person name="Pangilinan J."/>
            <person name="Park H.-J."/>
            <person name="Ramirez L."/>
            <person name="Alfaro M."/>
            <person name="Sun H."/>
            <person name="Tritt A."/>
            <person name="Yoshinaga Y."/>
            <person name="Zwiers L.-H."/>
            <person name="Turgeon B."/>
            <person name="Goodwin S."/>
            <person name="Spatafora J."/>
            <person name="Crous P."/>
            <person name="Grigoriev I."/>
        </authorList>
    </citation>
    <scope>NUCLEOTIDE SEQUENCE</scope>
    <source>
        <strain evidence="3">CBS 107.79</strain>
    </source>
</reference>
<dbReference type="EMBL" id="ML976714">
    <property type="protein sequence ID" value="KAF1968947.1"/>
    <property type="molecule type" value="Genomic_DNA"/>
</dbReference>
<evidence type="ECO:0000256" key="2">
    <source>
        <dbReference type="SAM" id="Phobius"/>
    </source>
</evidence>
<keyword evidence="4" id="KW-1185">Reference proteome</keyword>
<dbReference type="AlphaFoldDB" id="A0A6A5V6J8"/>
<feature type="region of interest" description="Disordered" evidence="1">
    <location>
        <begin position="33"/>
        <end position="123"/>
    </location>
</feature>
<organism evidence="3 4">
    <name type="scientific">Bimuria novae-zelandiae CBS 107.79</name>
    <dbReference type="NCBI Taxonomy" id="1447943"/>
    <lineage>
        <taxon>Eukaryota</taxon>
        <taxon>Fungi</taxon>
        <taxon>Dikarya</taxon>
        <taxon>Ascomycota</taxon>
        <taxon>Pezizomycotina</taxon>
        <taxon>Dothideomycetes</taxon>
        <taxon>Pleosporomycetidae</taxon>
        <taxon>Pleosporales</taxon>
        <taxon>Massarineae</taxon>
        <taxon>Didymosphaeriaceae</taxon>
        <taxon>Bimuria</taxon>
    </lineage>
</organism>
<feature type="compositionally biased region" description="Polar residues" evidence="1">
    <location>
        <begin position="72"/>
        <end position="86"/>
    </location>
</feature>
<feature type="compositionally biased region" description="Low complexity" evidence="1">
    <location>
        <begin position="111"/>
        <end position="123"/>
    </location>
</feature>
<evidence type="ECO:0000313" key="4">
    <source>
        <dbReference type="Proteomes" id="UP000800036"/>
    </source>
</evidence>
<keyword evidence="2" id="KW-0472">Membrane</keyword>
<dbReference type="Proteomes" id="UP000800036">
    <property type="component" value="Unassembled WGS sequence"/>
</dbReference>
<keyword evidence="2" id="KW-1133">Transmembrane helix</keyword>
<evidence type="ECO:0000256" key="1">
    <source>
        <dbReference type="SAM" id="MobiDB-lite"/>
    </source>
</evidence>
<evidence type="ECO:0000313" key="3">
    <source>
        <dbReference type="EMBL" id="KAF1968947.1"/>
    </source>
</evidence>
<sequence>MTFFNTRTLFRILVYGLSLSIIAALYTVYSTKVPTGTDPPALQSMTSSSPGPRARESVSATSDGYLTISVGGDQSKQSNETGSSTAGRPESSRHQTRQGIDRSKHEDQTCQQSSQSSRSSLIW</sequence>
<protein>
    <submittedName>
        <fullName evidence="3">Uncharacterized protein</fullName>
    </submittedName>
</protein>